<name>A0A0D0APL3_9AGAR</name>
<feature type="region of interest" description="Disordered" evidence="1">
    <location>
        <begin position="1"/>
        <end position="28"/>
    </location>
</feature>
<gene>
    <name evidence="2" type="ORF">GYMLUDRAFT_251362</name>
</gene>
<protein>
    <submittedName>
        <fullName evidence="2">Uncharacterized protein</fullName>
    </submittedName>
</protein>
<organism evidence="2 3">
    <name type="scientific">Collybiopsis luxurians FD-317 M1</name>
    <dbReference type="NCBI Taxonomy" id="944289"/>
    <lineage>
        <taxon>Eukaryota</taxon>
        <taxon>Fungi</taxon>
        <taxon>Dikarya</taxon>
        <taxon>Basidiomycota</taxon>
        <taxon>Agaricomycotina</taxon>
        <taxon>Agaricomycetes</taxon>
        <taxon>Agaricomycetidae</taxon>
        <taxon>Agaricales</taxon>
        <taxon>Marasmiineae</taxon>
        <taxon>Omphalotaceae</taxon>
        <taxon>Collybiopsis</taxon>
        <taxon>Collybiopsis luxurians</taxon>
    </lineage>
</organism>
<dbReference type="OrthoDB" id="2687868at2759"/>
<reference evidence="2 3" key="1">
    <citation type="submission" date="2014-04" db="EMBL/GenBank/DDBJ databases">
        <title>Evolutionary Origins and Diversification of the Mycorrhizal Mutualists.</title>
        <authorList>
            <consortium name="DOE Joint Genome Institute"/>
            <consortium name="Mycorrhizal Genomics Consortium"/>
            <person name="Kohler A."/>
            <person name="Kuo A."/>
            <person name="Nagy L.G."/>
            <person name="Floudas D."/>
            <person name="Copeland A."/>
            <person name="Barry K.W."/>
            <person name="Cichocki N."/>
            <person name="Veneault-Fourrey C."/>
            <person name="LaButti K."/>
            <person name="Lindquist E.A."/>
            <person name="Lipzen A."/>
            <person name="Lundell T."/>
            <person name="Morin E."/>
            <person name="Murat C."/>
            <person name="Riley R."/>
            <person name="Ohm R."/>
            <person name="Sun H."/>
            <person name="Tunlid A."/>
            <person name="Henrissat B."/>
            <person name="Grigoriev I.V."/>
            <person name="Hibbett D.S."/>
            <person name="Martin F."/>
        </authorList>
    </citation>
    <scope>NUCLEOTIDE SEQUENCE [LARGE SCALE GENOMIC DNA]</scope>
    <source>
        <strain evidence="2 3">FD-317 M1</strain>
    </source>
</reference>
<dbReference type="AlphaFoldDB" id="A0A0D0APL3"/>
<evidence type="ECO:0000256" key="1">
    <source>
        <dbReference type="SAM" id="MobiDB-lite"/>
    </source>
</evidence>
<sequence>MPPRSVKKNTGGITRRPNSSMVSAPRRRLPLMSCGSREHPLQPRNALKRALLKLPSKYTPDSCFPTDKEIDSINRAFRVPDNWLEAERKAYHERWNETFRLAGQETINNLGMKPLQGEPIQLIQIPDSKYSMHFWDSGLKVQGQYCLDFIDHTTSHAVNSPHDWAIYLSSQFVTLVPGSCNRIMSWEEAWGFEKGDIPLGEERFSVMQGLWCALECPGTELFWFEVPQMGAPLSVSCAVPSIVPCLQ</sequence>
<dbReference type="EMBL" id="KN834846">
    <property type="protein sequence ID" value="KIK52220.1"/>
    <property type="molecule type" value="Genomic_DNA"/>
</dbReference>
<dbReference type="Proteomes" id="UP000053593">
    <property type="component" value="Unassembled WGS sequence"/>
</dbReference>
<evidence type="ECO:0000313" key="2">
    <source>
        <dbReference type="EMBL" id="KIK52220.1"/>
    </source>
</evidence>
<accession>A0A0D0APL3</accession>
<evidence type="ECO:0000313" key="3">
    <source>
        <dbReference type="Proteomes" id="UP000053593"/>
    </source>
</evidence>
<proteinExistence type="predicted"/>
<keyword evidence="3" id="KW-1185">Reference proteome</keyword>
<dbReference type="HOGENOM" id="CLU_079440_1_0_1"/>